<reference evidence="2" key="1">
    <citation type="submission" date="2016-10" db="EMBL/GenBank/DDBJ databases">
        <authorList>
            <person name="Varghese N."/>
            <person name="Submissions S."/>
        </authorList>
    </citation>
    <scope>NUCLEOTIDE SEQUENCE [LARGE SCALE GENOMIC DNA]</scope>
    <source>
        <strain evidence="2">DSM 43161</strain>
    </source>
</reference>
<proteinExistence type="predicted"/>
<keyword evidence="2" id="KW-1185">Reference proteome</keyword>
<dbReference type="Proteomes" id="UP000183642">
    <property type="component" value="Unassembled WGS sequence"/>
</dbReference>
<gene>
    <name evidence="1" type="ORF">SAMN05660359_03348</name>
</gene>
<dbReference type="AlphaFoldDB" id="A0A1I5H2E2"/>
<dbReference type="EMBL" id="FOWE01000008">
    <property type="protein sequence ID" value="SFO42395.1"/>
    <property type="molecule type" value="Genomic_DNA"/>
</dbReference>
<evidence type="ECO:0000313" key="2">
    <source>
        <dbReference type="Proteomes" id="UP000183642"/>
    </source>
</evidence>
<protein>
    <recommendedName>
        <fullName evidence="3">DUF222 domain-containing protein</fullName>
    </recommendedName>
</protein>
<evidence type="ECO:0008006" key="3">
    <source>
        <dbReference type="Google" id="ProtNLM"/>
    </source>
</evidence>
<organism evidence="1 2">
    <name type="scientific">Geodermatophilus obscurus</name>
    <dbReference type="NCBI Taxonomy" id="1861"/>
    <lineage>
        <taxon>Bacteria</taxon>
        <taxon>Bacillati</taxon>
        <taxon>Actinomycetota</taxon>
        <taxon>Actinomycetes</taxon>
        <taxon>Geodermatophilales</taxon>
        <taxon>Geodermatophilaceae</taxon>
        <taxon>Geodermatophilus</taxon>
    </lineage>
</organism>
<name>A0A1I5H2E2_9ACTN</name>
<sequence>MTAQYHSYMCSSDWQTGDVLDDVAALVAERNRIDAALARRVRAAELAQAPERDGQKSMASWLRGHGRLSGSEALRVVANGRALEHLPVLPRRPRRGWCRRCRWPRPPGR</sequence>
<evidence type="ECO:0000313" key="1">
    <source>
        <dbReference type="EMBL" id="SFO42395.1"/>
    </source>
</evidence>
<accession>A0A1I5H2E2</accession>